<dbReference type="RefSeq" id="WP_189448357.1">
    <property type="nucleotide sequence ID" value="NZ_BMXY01000001.1"/>
</dbReference>
<organism evidence="2 3">
    <name type="scientific">Cognatilysobacter xinjiangensis</name>
    <dbReference type="NCBI Taxonomy" id="546892"/>
    <lineage>
        <taxon>Bacteria</taxon>
        <taxon>Pseudomonadati</taxon>
        <taxon>Pseudomonadota</taxon>
        <taxon>Gammaproteobacteria</taxon>
        <taxon>Lysobacterales</taxon>
        <taxon>Lysobacteraceae</taxon>
        <taxon>Cognatilysobacter</taxon>
    </lineage>
</organism>
<evidence type="ECO:0000256" key="1">
    <source>
        <dbReference type="SAM" id="MobiDB-lite"/>
    </source>
</evidence>
<evidence type="ECO:0000313" key="3">
    <source>
        <dbReference type="Proteomes" id="UP000643403"/>
    </source>
</evidence>
<comment type="caution">
    <text evidence="2">The sequence shown here is derived from an EMBL/GenBank/DDBJ whole genome shotgun (WGS) entry which is preliminary data.</text>
</comment>
<sequence length="140" mass="14474">MSETTDGYAVFLYDQAIEVLGAAIKPLLEEGPGGLHIPCIEVDTSGAFVEMTLRSRPENAQDAEIEVMVPTGMVRMIASMRTSTAFGFAATHLEPGLTALPAVGPDAPAPEAPSTAMPHATRPSGANASAGDDRRGPPEG</sequence>
<evidence type="ECO:0000313" key="2">
    <source>
        <dbReference type="EMBL" id="GGZ62049.1"/>
    </source>
</evidence>
<keyword evidence="3" id="KW-1185">Reference proteome</keyword>
<evidence type="ECO:0008006" key="4">
    <source>
        <dbReference type="Google" id="ProtNLM"/>
    </source>
</evidence>
<reference evidence="3" key="1">
    <citation type="journal article" date="2019" name="Int. J. Syst. Evol. Microbiol.">
        <title>The Global Catalogue of Microorganisms (GCM) 10K type strain sequencing project: providing services to taxonomists for standard genome sequencing and annotation.</title>
        <authorList>
            <consortium name="The Broad Institute Genomics Platform"/>
            <consortium name="The Broad Institute Genome Sequencing Center for Infectious Disease"/>
            <person name="Wu L."/>
            <person name="Ma J."/>
        </authorList>
    </citation>
    <scope>NUCLEOTIDE SEQUENCE [LARGE SCALE GENOMIC DNA]</scope>
    <source>
        <strain evidence="3">KCTC 22558</strain>
    </source>
</reference>
<feature type="compositionally biased region" description="Basic and acidic residues" evidence="1">
    <location>
        <begin position="131"/>
        <end position="140"/>
    </location>
</feature>
<accession>A0ABQ3BZ23</accession>
<feature type="region of interest" description="Disordered" evidence="1">
    <location>
        <begin position="98"/>
        <end position="140"/>
    </location>
</feature>
<proteinExistence type="predicted"/>
<name>A0ABQ3BZ23_9GAMM</name>
<protein>
    <recommendedName>
        <fullName evidence="4">Stringent starvation protein B</fullName>
    </recommendedName>
</protein>
<dbReference type="Proteomes" id="UP000643403">
    <property type="component" value="Unassembled WGS sequence"/>
</dbReference>
<gene>
    <name evidence="2" type="ORF">GCM10008101_15230</name>
</gene>
<dbReference type="EMBL" id="BMXY01000001">
    <property type="protein sequence ID" value="GGZ62049.1"/>
    <property type="molecule type" value="Genomic_DNA"/>
</dbReference>